<accession>A0A6J1EFW2</accession>
<dbReference type="SMART" id="SM00450">
    <property type="entry name" value="RHOD"/>
    <property type="match status" value="1"/>
</dbReference>
<dbReference type="Pfam" id="PF00581">
    <property type="entry name" value="Rhodanese"/>
    <property type="match status" value="1"/>
</dbReference>
<dbReference type="KEGG" id="cmos:111433945"/>
<evidence type="ECO:0000313" key="2">
    <source>
        <dbReference type="Proteomes" id="UP000504609"/>
    </source>
</evidence>
<dbReference type="Proteomes" id="UP000504609">
    <property type="component" value="Unplaced"/>
</dbReference>
<dbReference type="PANTHER" id="PTHR45431">
    <property type="entry name" value="RHODANESE-LIKE DOMAIN-CONTAINING PROTEIN 15, CHLOROPLASTIC"/>
    <property type="match status" value="1"/>
</dbReference>
<dbReference type="Gene3D" id="3.40.250.10">
    <property type="entry name" value="Rhodanese-like domain"/>
    <property type="match status" value="1"/>
</dbReference>
<dbReference type="PROSITE" id="PS50206">
    <property type="entry name" value="RHODANESE_3"/>
    <property type="match status" value="1"/>
</dbReference>
<gene>
    <name evidence="3" type="primary">LOC111433945</name>
</gene>
<feature type="domain" description="Rhodanese" evidence="1">
    <location>
        <begin position="82"/>
        <end position="182"/>
    </location>
</feature>
<evidence type="ECO:0000259" key="1">
    <source>
        <dbReference type="PROSITE" id="PS50206"/>
    </source>
</evidence>
<evidence type="ECO:0000313" key="3">
    <source>
        <dbReference type="RefSeq" id="XP_022926992.1"/>
    </source>
</evidence>
<dbReference type="GeneID" id="111433945"/>
<dbReference type="CDD" id="cd00158">
    <property type="entry name" value="RHOD"/>
    <property type="match status" value="1"/>
</dbReference>
<protein>
    <submittedName>
        <fullName evidence="3">Thiosulfate sulfurtransferase 16, chloroplastic-like</fullName>
    </submittedName>
</protein>
<dbReference type="SUPFAM" id="SSF52821">
    <property type="entry name" value="Rhodanese/Cell cycle control phosphatase"/>
    <property type="match status" value="1"/>
</dbReference>
<dbReference type="InterPro" id="IPR036873">
    <property type="entry name" value="Rhodanese-like_dom_sf"/>
</dbReference>
<keyword evidence="2" id="KW-1185">Reference proteome</keyword>
<reference evidence="3" key="1">
    <citation type="submission" date="2025-08" db="UniProtKB">
        <authorList>
            <consortium name="RefSeq"/>
        </authorList>
    </citation>
    <scope>IDENTIFICATION</scope>
    <source>
        <tissue evidence="3">Young leaves</tissue>
    </source>
</reference>
<dbReference type="AlphaFoldDB" id="A0A6J1EFW2"/>
<organism evidence="2 3">
    <name type="scientific">Cucurbita moschata</name>
    <name type="common">Winter crookneck squash</name>
    <name type="synonym">Cucurbita pepo var. moschata</name>
    <dbReference type="NCBI Taxonomy" id="3662"/>
    <lineage>
        <taxon>Eukaryota</taxon>
        <taxon>Viridiplantae</taxon>
        <taxon>Streptophyta</taxon>
        <taxon>Embryophyta</taxon>
        <taxon>Tracheophyta</taxon>
        <taxon>Spermatophyta</taxon>
        <taxon>Magnoliopsida</taxon>
        <taxon>eudicotyledons</taxon>
        <taxon>Gunneridae</taxon>
        <taxon>Pentapetalae</taxon>
        <taxon>rosids</taxon>
        <taxon>fabids</taxon>
        <taxon>Cucurbitales</taxon>
        <taxon>Cucurbitaceae</taxon>
        <taxon>Cucurbiteae</taxon>
        <taxon>Cucurbita</taxon>
    </lineage>
</organism>
<dbReference type="RefSeq" id="XP_022926992.1">
    <property type="nucleotide sequence ID" value="XM_023071224.1"/>
</dbReference>
<dbReference type="PANTHER" id="PTHR45431:SF3">
    <property type="entry name" value="RHODANESE-LIKE DOMAIN-CONTAINING PROTEIN 15, CHLOROPLASTIC"/>
    <property type="match status" value="1"/>
</dbReference>
<name>A0A6J1EFW2_CUCMO</name>
<sequence length="184" mass="20471">MSQASSPSLITSISLFLLPNYNNLTPTGRLLPITDSLHRRRRYSSVSHEHSSTSRNAILRKPVQATTAVPTSVPVRVALELLQAGYRYLDVRTPEEFRTGHARAAINIPYLHRVGSEKARNPHFLAEVAIHFREDDEIIVGSRRGKRSRMAAADLLASGYRYVTDISGGYEAWSRNGLPMGSSK</sequence>
<dbReference type="InterPro" id="IPR001763">
    <property type="entry name" value="Rhodanese-like_dom"/>
</dbReference>
<proteinExistence type="predicted"/>
<dbReference type="InterPro" id="IPR052367">
    <property type="entry name" value="Thiosulfate_ST/Rhodanese-like"/>
</dbReference>